<evidence type="ECO:0000259" key="2">
    <source>
        <dbReference type="Pfam" id="PF03399"/>
    </source>
</evidence>
<keyword evidence="4" id="KW-1185">Reference proteome</keyword>
<organism evidence="3 4">
    <name type="scientific">Blattamonas nauphoetae</name>
    <dbReference type="NCBI Taxonomy" id="2049346"/>
    <lineage>
        <taxon>Eukaryota</taxon>
        <taxon>Metamonada</taxon>
        <taxon>Preaxostyla</taxon>
        <taxon>Oxymonadida</taxon>
        <taxon>Blattamonas</taxon>
    </lineage>
</organism>
<feature type="region of interest" description="Disordered" evidence="1">
    <location>
        <begin position="387"/>
        <end position="447"/>
    </location>
</feature>
<proteinExistence type="predicted"/>
<dbReference type="Proteomes" id="UP001281761">
    <property type="component" value="Unassembled WGS sequence"/>
</dbReference>
<dbReference type="Gene3D" id="1.25.40.990">
    <property type="match status" value="1"/>
</dbReference>
<dbReference type="PANTHER" id="PTHR12436">
    <property type="entry name" value="80 KDA MCM3-ASSOCIATED PROTEIN"/>
    <property type="match status" value="1"/>
</dbReference>
<dbReference type="Pfam" id="PF03399">
    <property type="entry name" value="SAC3_GANP"/>
    <property type="match status" value="1"/>
</dbReference>
<accession>A0ABQ9XRE3</accession>
<dbReference type="PANTHER" id="PTHR12436:SF4">
    <property type="entry name" value="LEUKOCYTE RECEPTOR CLUSTER MEMBER 8"/>
    <property type="match status" value="1"/>
</dbReference>
<comment type="caution">
    <text evidence="3">The sequence shown here is derived from an EMBL/GenBank/DDBJ whole genome shotgun (WGS) entry which is preliminary data.</text>
</comment>
<feature type="domain" description="SAC3/GANP/THP3 conserved" evidence="2">
    <location>
        <begin position="104"/>
        <end position="263"/>
    </location>
</feature>
<dbReference type="InterPro" id="IPR045107">
    <property type="entry name" value="SAC3/GANP/THP3"/>
</dbReference>
<gene>
    <name evidence="3" type="ORF">BLNAU_11499</name>
</gene>
<dbReference type="EMBL" id="JARBJD010000090">
    <property type="protein sequence ID" value="KAK2953499.1"/>
    <property type="molecule type" value="Genomic_DNA"/>
</dbReference>
<name>A0ABQ9XRE3_9EUKA</name>
<evidence type="ECO:0000256" key="1">
    <source>
        <dbReference type="SAM" id="MobiDB-lite"/>
    </source>
</evidence>
<feature type="compositionally biased region" description="Low complexity" evidence="1">
    <location>
        <begin position="387"/>
        <end position="399"/>
    </location>
</feature>
<dbReference type="InterPro" id="IPR005062">
    <property type="entry name" value="SAC3/GANP/THP3_conserved"/>
</dbReference>
<evidence type="ECO:0000313" key="3">
    <source>
        <dbReference type="EMBL" id="KAK2953499.1"/>
    </source>
</evidence>
<evidence type="ECO:0000313" key="4">
    <source>
        <dbReference type="Proteomes" id="UP001281761"/>
    </source>
</evidence>
<protein>
    <submittedName>
        <fullName evidence="3">Nuclear export factor</fullName>
    </submittedName>
</protein>
<sequence length="447" mass="50249">MCLFHEGNNLLESSIPDTISKVKRGRSSRHSSQSRGPPKIGKKKSLSKTPPEEDHKIEERAERFKQDYRTELRKRAESRASLLPTPESVNTEGPILGRCTKLEKKYLRLTGAPDPDTVRPLPILKKAFEMVRQRWSDGTDYEWVCEQLMSIRQDLTVQHLGETEFAVCVYESHARIAISSNDLSEYNRCQTMLSKLYRQGIKGCVMEFTSYQLLYWLCTGDSASFTLYLRQLSPRARSHSFILLPLSLFQVLQSQNWVRFHSIRARVEADARPVQKTPKPPPQFPPLARLFMQRFEETFRTTGFATLCTTIKPSLHLHDATTTLGFCSANVDPSHSELNECFSWLVSKRATFVPPVSNPRHVNLSSPPALDTVQSYASALASTKPVLSVSSSPDPSLSPQNDGSGYDSAPDRTYGVSPSPTPEKGGTRANTIGQKTLDITAMLRKKK</sequence>
<feature type="region of interest" description="Disordered" evidence="1">
    <location>
        <begin position="15"/>
        <end position="57"/>
    </location>
</feature>
<reference evidence="3 4" key="1">
    <citation type="journal article" date="2022" name="bioRxiv">
        <title>Genomics of Preaxostyla Flagellates Illuminates Evolutionary Transitions and the Path Towards Mitochondrial Loss.</title>
        <authorList>
            <person name="Novak L.V.F."/>
            <person name="Treitli S.C."/>
            <person name="Pyrih J."/>
            <person name="Halakuc P."/>
            <person name="Pipaliya S.V."/>
            <person name="Vacek V."/>
            <person name="Brzon O."/>
            <person name="Soukal P."/>
            <person name="Eme L."/>
            <person name="Dacks J.B."/>
            <person name="Karnkowska A."/>
            <person name="Elias M."/>
            <person name="Hampl V."/>
        </authorList>
    </citation>
    <scope>NUCLEOTIDE SEQUENCE [LARGE SCALE GENOMIC DNA]</scope>
    <source>
        <strain evidence="3">NAU3</strain>
        <tissue evidence="3">Gut</tissue>
    </source>
</reference>